<proteinExistence type="predicted"/>
<organism evidence="1 2">
    <name type="scientific">Brassica cretica</name>
    <name type="common">Mustard</name>
    <dbReference type="NCBI Taxonomy" id="69181"/>
    <lineage>
        <taxon>Eukaryota</taxon>
        <taxon>Viridiplantae</taxon>
        <taxon>Streptophyta</taxon>
        <taxon>Embryophyta</taxon>
        <taxon>Tracheophyta</taxon>
        <taxon>Spermatophyta</taxon>
        <taxon>Magnoliopsida</taxon>
        <taxon>eudicotyledons</taxon>
        <taxon>Gunneridae</taxon>
        <taxon>Pentapetalae</taxon>
        <taxon>rosids</taxon>
        <taxon>malvids</taxon>
        <taxon>Brassicales</taxon>
        <taxon>Brassicaceae</taxon>
        <taxon>Brassiceae</taxon>
        <taxon>Brassica</taxon>
    </lineage>
</organism>
<protein>
    <submittedName>
        <fullName evidence="1">Uncharacterized protein</fullName>
    </submittedName>
</protein>
<gene>
    <name evidence="1" type="ORF">F2Q69_00023064</name>
</gene>
<dbReference type="AlphaFoldDB" id="A0A8S9Q1F5"/>
<reference evidence="1" key="1">
    <citation type="submission" date="2019-12" db="EMBL/GenBank/DDBJ databases">
        <title>Genome sequencing and annotation of Brassica cretica.</title>
        <authorList>
            <person name="Studholme D.J."/>
            <person name="Sarris P."/>
        </authorList>
    </citation>
    <scope>NUCLEOTIDE SEQUENCE</scope>
    <source>
        <strain evidence="1">PFS-109/04</strain>
        <tissue evidence="1">Leaf</tissue>
    </source>
</reference>
<dbReference type="EMBL" id="QGKX02001290">
    <property type="protein sequence ID" value="KAF3535160.1"/>
    <property type="molecule type" value="Genomic_DNA"/>
</dbReference>
<evidence type="ECO:0000313" key="2">
    <source>
        <dbReference type="Proteomes" id="UP000712600"/>
    </source>
</evidence>
<accession>A0A8S9Q1F5</accession>
<name>A0A8S9Q1F5_BRACR</name>
<dbReference type="Proteomes" id="UP000712600">
    <property type="component" value="Unassembled WGS sequence"/>
</dbReference>
<comment type="caution">
    <text evidence="1">The sequence shown here is derived from an EMBL/GenBank/DDBJ whole genome shotgun (WGS) entry which is preliminary data.</text>
</comment>
<sequence>MGSDLAYGDGNCSSEVPIPDFDEFFAGLPSSFNPPSSKDELGRSKVVAEGSHIINGGLNMLGGGLEASHREAMVYRFKTEKAEKDLAHMQNNILE</sequence>
<evidence type="ECO:0000313" key="1">
    <source>
        <dbReference type="EMBL" id="KAF3535160.1"/>
    </source>
</evidence>